<proteinExistence type="predicted"/>
<protein>
    <submittedName>
        <fullName evidence="1">Uncharacterized protein</fullName>
    </submittedName>
</protein>
<organism evidence="1 2">
    <name type="scientific">Saccharibacillus endophyticus</name>
    <dbReference type="NCBI Taxonomy" id="2060666"/>
    <lineage>
        <taxon>Bacteria</taxon>
        <taxon>Bacillati</taxon>
        <taxon>Bacillota</taxon>
        <taxon>Bacilli</taxon>
        <taxon>Bacillales</taxon>
        <taxon>Paenibacillaceae</taxon>
        <taxon>Saccharibacillus</taxon>
    </lineage>
</organism>
<dbReference type="Pfam" id="PF20317">
    <property type="entry name" value="HTH_60"/>
    <property type="match status" value="1"/>
</dbReference>
<dbReference type="Proteomes" id="UP000605427">
    <property type="component" value="Unassembled WGS sequence"/>
</dbReference>
<comment type="caution">
    <text evidence="1">The sequence shown here is derived from an EMBL/GenBank/DDBJ whole genome shotgun (WGS) entry which is preliminary data.</text>
</comment>
<evidence type="ECO:0000313" key="1">
    <source>
        <dbReference type="EMBL" id="GGH81638.1"/>
    </source>
</evidence>
<reference evidence="2" key="1">
    <citation type="journal article" date="2019" name="Int. J. Syst. Evol. Microbiol.">
        <title>The Global Catalogue of Microorganisms (GCM) 10K type strain sequencing project: providing services to taxonomists for standard genome sequencing and annotation.</title>
        <authorList>
            <consortium name="The Broad Institute Genomics Platform"/>
            <consortium name="The Broad Institute Genome Sequencing Center for Infectious Disease"/>
            <person name="Wu L."/>
            <person name="Ma J."/>
        </authorList>
    </citation>
    <scope>NUCLEOTIDE SEQUENCE [LARGE SCALE GENOMIC DNA]</scope>
    <source>
        <strain evidence="2">CCM 8702</strain>
    </source>
</reference>
<sequence length="157" mass="17447">MNEIHKGSIEFDEEPLPAEAVTDRELLRSALETYKITYDALERLTGIGRADLEAYLEGVTDLEHLDAEQRFSGLGLIAFLGMGINTPQILPEARVLALIGNLEEEYGFTAEMIALQSGLETSDVERFLAGRKVAAEKRFKLGVAVLFLHFLIHKGKE</sequence>
<keyword evidence="2" id="KW-1185">Reference proteome</keyword>
<dbReference type="RefSeq" id="WP_172245276.1">
    <property type="nucleotide sequence ID" value="NZ_BMDD01000004.1"/>
</dbReference>
<name>A0ABQ2A0X7_9BACL</name>
<dbReference type="EMBL" id="BMDD01000004">
    <property type="protein sequence ID" value="GGH81638.1"/>
    <property type="molecule type" value="Genomic_DNA"/>
</dbReference>
<accession>A0ABQ2A0X7</accession>
<gene>
    <name evidence="1" type="ORF">GCM10007362_31740</name>
</gene>
<evidence type="ECO:0000313" key="2">
    <source>
        <dbReference type="Proteomes" id="UP000605427"/>
    </source>
</evidence>
<dbReference type="InterPro" id="IPR046930">
    <property type="entry name" value="HTH_60"/>
</dbReference>